<feature type="domain" description="RNase III" evidence="12">
    <location>
        <begin position="350"/>
        <end position="487"/>
    </location>
</feature>
<dbReference type="SUPFAM" id="SSF54768">
    <property type="entry name" value="dsRNA-binding domain-like"/>
    <property type="match status" value="1"/>
</dbReference>
<keyword evidence="11" id="KW-0464">Manganese</keyword>
<dbReference type="InterPro" id="IPR000999">
    <property type="entry name" value="RNase_III_dom"/>
</dbReference>
<keyword evidence="6" id="KW-0547">Nucleotide-binding</keyword>
<dbReference type="SMART" id="SM00949">
    <property type="entry name" value="PAZ"/>
    <property type="match status" value="1"/>
</dbReference>
<dbReference type="GO" id="GO:0046872">
    <property type="term" value="F:metal ion binding"/>
    <property type="evidence" value="ECO:0007669"/>
    <property type="project" value="UniProtKB-KW"/>
</dbReference>
<dbReference type="WBParaSite" id="jg1742.2">
    <property type="protein sequence ID" value="jg1742.2"/>
    <property type="gene ID" value="jg1742"/>
</dbReference>
<keyword evidence="10" id="KW-0694">RNA-binding</keyword>
<comment type="cofactor">
    <cofactor evidence="2">
        <name>Mg(2+)</name>
        <dbReference type="ChEBI" id="CHEBI:18420"/>
    </cofactor>
</comment>
<evidence type="ECO:0000256" key="8">
    <source>
        <dbReference type="ARBA" id="ARBA00022801"/>
    </source>
</evidence>
<dbReference type="Gene3D" id="1.10.1520.10">
    <property type="entry name" value="Ribonuclease III domain"/>
    <property type="match status" value="2"/>
</dbReference>
<dbReference type="Gene3D" id="2.170.260.10">
    <property type="entry name" value="paz domain"/>
    <property type="match status" value="1"/>
</dbReference>
<dbReference type="FunFam" id="1.10.1520.10:FF:000004">
    <property type="entry name" value="Endoribonuclease dicer-like 1"/>
    <property type="match status" value="1"/>
</dbReference>
<dbReference type="GO" id="GO:0006309">
    <property type="term" value="P:apoptotic DNA fragmentation"/>
    <property type="evidence" value="ECO:0007669"/>
    <property type="project" value="TreeGrafter"/>
</dbReference>
<dbReference type="GO" id="GO:0003723">
    <property type="term" value="F:RNA binding"/>
    <property type="evidence" value="ECO:0007669"/>
    <property type="project" value="UniProtKB-KW"/>
</dbReference>
<dbReference type="PANTHER" id="PTHR14950:SF37">
    <property type="entry name" value="ENDORIBONUCLEASE DICER"/>
    <property type="match status" value="1"/>
</dbReference>
<dbReference type="PROSITE" id="PS50142">
    <property type="entry name" value="RNASE_3_2"/>
    <property type="match status" value="2"/>
</dbReference>
<dbReference type="InterPro" id="IPR036389">
    <property type="entry name" value="RNase_III_sf"/>
</dbReference>
<evidence type="ECO:0000256" key="11">
    <source>
        <dbReference type="ARBA" id="ARBA00023211"/>
    </source>
</evidence>
<evidence type="ECO:0000256" key="4">
    <source>
        <dbReference type="ARBA" id="ARBA00022723"/>
    </source>
</evidence>
<keyword evidence="4" id="KW-0479">Metal-binding</keyword>
<accession>A0A915DBA2</accession>
<dbReference type="SUPFAM" id="SSF101690">
    <property type="entry name" value="PAZ domain"/>
    <property type="match status" value="1"/>
</dbReference>
<dbReference type="GO" id="GO:0031054">
    <property type="term" value="P:pre-miRNA processing"/>
    <property type="evidence" value="ECO:0007669"/>
    <property type="project" value="InterPro"/>
</dbReference>
<dbReference type="GO" id="GO:0030422">
    <property type="term" value="P:siRNA processing"/>
    <property type="evidence" value="ECO:0007669"/>
    <property type="project" value="InterPro"/>
</dbReference>
<dbReference type="Pfam" id="PF20931">
    <property type="entry name" value="Dicer_platform"/>
    <property type="match status" value="1"/>
</dbReference>
<dbReference type="Proteomes" id="UP000887574">
    <property type="component" value="Unplaced"/>
</dbReference>
<evidence type="ECO:0000313" key="14">
    <source>
        <dbReference type="Proteomes" id="UP000887574"/>
    </source>
</evidence>
<organism evidence="14 15">
    <name type="scientific">Ditylenchus dipsaci</name>
    <dbReference type="NCBI Taxonomy" id="166011"/>
    <lineage>
        <taxon>Eukaryota</taxon>
        <taxon>Metazoa</taxon>
        <taxon>Ecdysozoa</taxon>
        <taxon>Nematoda</taxon>
        <taxon>Chromadorea</taxon>
        <taxon>Rhabditida</taxon>
        <taxon>Tylenchina</taxon>
        <taxon>Tylenchomorpha</taxon>
        <taxon>Sphaerularioidea</taxon>
        <taxon>Anguinidae</taxon>
        <taxon>Anguininae</taxon>
        <taxon>Ditylenchus</taxon>
    </lineage>
</organism>
<dbReference type="SMART" id="SM00535">
    <property type="entry name" value="RIBOc"/>
    <property type="match status" value="2"/>
</dbReference>
<keyword evidence="3" id="KW-0540">Nuclease</keyword>
<dbReference type="CDD" id="cd00593">
    <property type="entry name" value="RIBOc"/>
    <property type="match status" value="2"/>
</dbReference>
<evidence type="ECO:0000256" key="7">
    <source>
        <dbReference type="ARBA" id="ARBA00022759"/>
    </source>
</evidence>
<dbReference type="InterPro" id="IPR044441">
    <property type="entry name" value="DICER_DSRM"/>
</dbReference>
<reference evidence="15" key="1">
    <citation type="submission" date="2022-11" db="UniProtKB">
        <authorList>
            <consortium name="WormBaseParasite"/>
        </authorList>
    </citation>
    <scope>IDENTIFICATION</scope>
</reference>
<dbReference type="GO" id="GO:0004525">
    <property type="term" value="F:ribonuclease III activity"/>
    <property type="evidence" value="ECO:0007669"/>
    <property type="project" value="InterPro"/>
</dbReference>
<keyword evidence="8" id="KW-0378">Hydrolase</keyword>
<feature type="domain" description="RNase III" evidence="12">
    <location>
        <begin position="536"/>
        <end position="692"/>
    </location>
</feature>
<dbReference type="InterPro" id="IPR036085">
    <property type="entry name" value="PAZ_dom_sf"/>
</dbReference>
<dbReference type="Pfam" id="PF20932">
    <property type="entry name" value="Dicer_dsRBD"/>
    <property type="match status" value="1"/>
</dbReference>
<dbReference type="InterPro" id="IPR003100">
    <property type="entry name" value="PAZ_dom"/>
</dbReference>
<evidence type="ECO:0000256" key="10">
    <source>
        <dbReference type="ARBA" id="ARBA00022884"/>
    </source>
</evidence>
<dbReference type="SUPFAM" id="SSF69065">
    <property type="entry name" value="RNase III domain-like"/>
    <property type="match status" value="2"/>
</dbReference>
<dbReference type="GO" id="GO:0004530">
    <property type="term" value="F:deoxyribonuclease I activity"/>
    <property type="evidence" value="ECO:0007669"/>
    <property type="project" value="TreeGrafter"/>
</dbReference>
<dbReference type="AlphaFoldDB" id="A0A915DBA2"/>
<name>A0A915DBA2_9BILA</name>
<dbReference type="GO" id="GO:0005634">
    <property type="term" value="C:nucleus"/>
    <property type="evidence" value="ECO:0007669"/>
    <property type="project" value="TreeGrafter"/>
</dbReference>
<dbReference type="PROSITE" id="PS50821">
    <property type="entry name" value="PAZ"/>
    <property type="match status" value="1"/>
</dbReference>
<evidence type="ECO:0000256" key="6">
    <source>
        <dbReference type="ARBA" id="ARBA00022741"/>
    </source>
</evidence>
<evidence type="ECO:0000256" key="2">
    <source>
        <dbReference type="ARBA" id="ARBA00001946"/>
    </source>
</evidence>
<evidence type="ECO:0000256" key="5">
    <source>
        <dbReference type="ARBA" id="ARBA00022737"/>
    </source>
</evidence>
<sequence length="789" mass="89904">MEPDLVPQFLKNLDISHIGKTKYVRKTPKLVKSAFPQPNLPCYLYAIETKKIIENSCASSQSGSEVCDISKSDSVFGLVSSIPLPSVPRFSVFHEQGEFEISIKNAQLPLNLTDNDLLLVQLFHRHVFEDILPVVRNVEFSPNWAPMPLLVAPLKRILGSLDYELDYTCLSPDIRQPPSVPSDQIRQQFQYIERKYIDCVVMPWYRIDHTYAHCFLVNKICSDLTPSSVFPNPKFVSYNQYFGHKYGLRIFNQHQALIQVRQLTLMKDFFSLIPMNGEHVVEEENPCAVCYSMVVLYAIPAIMHRLESLLLADELRCQIMSEAFGITPQLPEMFEFSRLSYKEDMFPSGGTSFNKNMCGVPTATLLHALTTASANDGINLERFETIGDSYLKFAVTKYLFCKMADQDEGKLTAARMKLICNSHLVQLAKSHRIPFFVHSSSFDPCNWLPPCYTSDELFRLQNQPFLRDKYLADVVEALIGAHVVCLGSQKAMEFMKWMGLEVSAQPTDLLSSLLSGLHVEPERDRIITAKFEKMQLGRVEKLLGYQFKNRRYLLQAFTHPYCVDKITDSYQRLEFLGDAVLDYMVMRFLFEHPKGFSPGTLTDLRASLVNNTMLASLVVKLNLHECLSIPPDLSSIFDKFVTKCKKNPIHCANYDYVCDEAMFDGGNSNYEAPKALADVFESLVGAVFLDCNMDVAAVWEIFYELLKEIIEECCRKPPKSPITELYEMFRHEEIVVDKQPRSVSLDSANVVITVKEFSFVGQARNYGLAKVVAANRALKHFQRLPRNNA</sequence>
<dbReference type="Pfam" id="PF02170">
    <property type="entry name" value="PAZ"/>
    <property type="match status" value="1"/>
</dbReference>
<dbReference type="GO" id="GO:0005737">
    <property type="term" value="C:cytoplasm"/>
    <property type="evidence" value="ECO:0007669"/>
    <property type="project" value="TreeGrafter"/>
</dbReference>
<dbReference type="GO" id="GO:0000166">
    <property type="term" value="F:nucleotide binding"/>
    <property type="evidence" value="ECO:0007669"/>
    <property type="project" value="UniProtKB-KW"/>
</dbReference>
<dbReference type="PANTHER" id="PTHR14950">
    <property type="entry name" value="DICER-RELATED"/>
    <property type="match status" value="1"/>
</dbReference>
<evidence type="ECO:0000259" key="13">
    <source>
        <dbReference type="PROSITE" id="PS50821"/>
    </source>
</evidence>
<evidence type="ECO:0000256" key="3">
    <source>
        <dbReference type="ARBA" id="ARBA00022722"/>
    </source>
</evidence>
<keyword evidence="5" id="KW-0677">Repeat</keyword>
<keyword evidence="7" id="KW-0255">Endonuclease</keyword>
<proteinExistence type="predicted"/>
<evidence type="ECO:0000259" key="12">
    <source>
        <dbReference type="PROSITE" id="PS50142"/>
    </source>
</evidence>
<comment type="cofactor">
    <cofactor evidence="1">
        <name>Mn(2+)</name>
        <dbReference type="ChEBI" id="CHEBI:29035"/>
    </cofactor>
</comment>
<dbReference type="PROSITE" id="PS00517">
    <property type="entry name" value="RNASE_3_1"/>
    <property type="match status" value="1"/>
</dbReference>
<evidence type="ECO:0000313" key="15">
    <source>
        <dbReference type="WBParaSite" id="jg1742.2"/>
    </source>
</evidence>
<evidence type="ECO:0000256" key="9">
    <source>
        <dbReference type="ARBA" id="ARBA00022842"/>
    </source>
</evidence>
<keyword evidence="9" id="KW-0460">Magnesium</keyword>
<dbReference type="Gene3D" id="3.30.160.20">
    <property type="match status" value="1"/>
</dbReference>
<keyword evidence="14" id="KW-1185">Reference proteome</keyword>
<protein>
    <submittedName>
        <fullName evidence="15">Uncharacterized protein</fullName>
    </submittedName>
</protein>
<dbReference type="InterPro" id="IPR048512">
    <property type="entry name" value="Dicer_platform"/>
</dbReference>
<feature type="domain" description="PAZ" evidence="13">
    <location>
        <begin position="163"/>
        <end position="282"/>
    </location>
</feature>
<evidence type="ECO:0000256" key="1">
    <source>
        <dbReference type="ARBA" id="ARBA00001936"/>
    </source>
</evidence>
<dbReference type="Pfam" id="PF00636">
    <property type="entry name" value="Ribonuclease_3"/>
    <property type="match status" value="2"/>
</dbReference>